<dbReference type="Proteomes" id="UP000235145">
    <property type="component" value="Unassembled WGS sequence"/>
</dbReference>
<evidence type="ECO:0000313" key="2">
    <source>
        <dbReference type="Proteomes" id="UP000235145"/>
    </source>
</evidence>
<protein>
    <submittedName>
        <fullName evidence="1">Uncharacterized protein</fullName>
    </submittedName>
</protein>
<comment type="caution">
    <text evidence="1">The sequence shown here is derived from an EMBL/GenBank/DDBJ whole genome shotgun (WGS) entry which is preliminary data.</text>
</comment>
<accession>A0A9R1XS92</accession>
<proteinExistence type="predicted"/>
<gene>
    <name evidence="1" type="ORF">LSAT_V11C300105960</name>
</gene>
<name>A0A9R1XS92_LACSA</name>
<evidence type="ECO:0000313" key="1">
    <source>
        <dbReference type="EMBL" id="KAJ0217502.1"/>
    </source>
</evidence>
<reference evidence="1 2" key="1">
    <citation type="journal article" date="2017" name="Nat. Commun.">
        <title>Genome assembly with in vitro proximity ligation data and whole-genome triplication in lettuce.</title>
        <authorList>
            <person name="Reyes-Chin-Wo S."/>
            <person name="Wang Z."/>
            <person name="Yang X."/>
            <person name="Kozik A."/>
            <person name="Arikit S."/>
            <person name="Song C."/>
            <person name="Xia L."/>
            <person name="Froenicke L."/>
            <person name="Lavelle D.O."/>
            <person name="Truco M.J."/>
            <person name="Xia R."/>
            <person name="Zhu S."/>
            <person name="Xu C."/>
            <person name="Xu H."/>
            <person name="Xu X."/>
            <person name="Cox K."/>
            <person name="Korf I."/>
            <person name="Meyers B.C."/>
            <person name="Michelmore R.W."/>
        </authorList>
    </citation>
    <scope>NUCLEOTIDE SEQUENCE [LARGE SCALE GENOMIC DNA]</scope>
    <source>
        <strain evidence="2">cv. Salinas</strain>
        <tissue evidence="1">Seedlings</tissue>
    </source>
</reference>
<dbReference type="AlphaFoldDB" id="A0A9R1XS92"/>
<keyword evidence="2" id="KW-1185">Reference proteome</keyword>
<dbReference type="EMBL" id="NBSK02000003">
    <property type="protein sequence ID" value="KAJ0217502.1"/>
    <property type="molecule type" value="Genomic_DNA"/>
</dbReference>
<sequence length="112" mass="13279">MICNFYLEFLFKIYDVGFMLLVVVIDMGEAIKEQGVIVNLRTMDIPVFQKGLELISIGGFDLWRMIQPMQSLGNPQPKFKWFEIYYYLKSLRWMDYALLSKRQVFGAKCKLF</sequence>
<organism evidence="1 2">
    <name type="scientific">Lactuca sativa</name>
    <name type="common">Garden lettuce</name>
    <dbReference type="NCBI Taxonomy" id="4236"/>
    <lineage>
        <taxon>Eukaryota</taxon>
        <taxon>Viridiplantae</taxon>
        <taxon>Streptophyta</taxon>
        <taxon>Embryophyta</taxon>
        <taxon>Tracheophyta</taxon>
        <taxon>Spermatophyta</taxon>
        <taxon>Magnoliopsida</taxon>
        <taxon>eudicotyledons</taxon>
        <taxon>Gunneridae</taxon>
        <taxon>Pentapetalae</taxon>
        <taxon>asterids</taxon>
        <taxon>campanulids</taxon>
        <taxon>Asterales</taxon>
        <taxon>Asteraceae</taxon>
        <taxon>Cichorioideae</taxon>
        <taxon>Cichorieae</taxon>
        <taxon>Lactucinae</taxon>
        <taxon>Lactuca</taxon>
    </lineage>
</organism>